<organism evidence="2 3">
    <name type="scientific">Sphingobacterium litopenaei</name>
    <dbReference type="NCBI Taxonomy" id="2763500"/>
    <lineage>
        <taxon>Bacteria</taxon>
        <taxon>Pseudomonadati</taxon>
        <taxon>Bacteroidota</taxon>
        <taxon>Sphingobacteriia</taxon>
        <taxon>Sphingobacteriales</taxon>
        <taxon>Sphingobacteriaceae</taxon>
        <taxon>Sphingobacterium</taxon>
    </lineage>
</organism>
<protein>
    <submittedName>
        <fullName evidence="2">Uncharacterized protein</fullName>
    </submittedName>
</protein>
<keyword evidence="1" id="KW-0812">Transmembrane</keyword>
<keyword evidence="1" id="KW-1133">Transmembrane helix</keyword>
<keyword evidence="3" id="KW-1185">Reference proteome</keyword>
<comment type="caution">
    <text evidence="2">The sequence shown here is derived from an EMBL/GenBank/DDBJ whole genome shotgun (WGS) entry which is preliminary data.</text>
</comment>
<feature type="transmembrane region" description="Helical" evidence="1">
    <location>
        <begin position="46"/>
        <end position="65"/>
    </location>
</feature>
<keyword evidence="1" id="KW-0472">Membrane</keyword>
<sequence length="168" mass="18970">MLISNLLKIIIKAFGVYFLYLIGIGIFGFLNSVFNALPSTANSNQITTFIIPIVFAYIFLVKTDWLANWLLSGYDDKIQTTKPEFIHLLVVTIGFLSIIWGLLNFLDLNFNSNGSGLTSAYSFGINFQLGNILLIILGYLMLKRREKISSYFSMRGEESSSEEDNILK</sequence>
<name>A0ABR7YHW8_9SPHI</name>
<gene>
    <name evidence="2" type="ORF">H8B04_15360</name>
</gene>
<evidence type="ECO:0000256" key="1">
    <source>
        <dbReference type="SAM" id="Phobius"/>
    </source>
</evidence>
<accession>A0ABR7YHW8</accession>
<evidence type="ECO:0000313" key="2">
    <source>
        <dbReference type="EMBL" id="MBD1430914.1"/>
    </source>
</evidence>
<reference evidence="2 3" key="1">
    <citation type="submission" date="2020-08" db="EMBL/GenBank/DDBJ databases">
        <title>Sphingobacterium sp. DN04309 isolated from aquaculture water.</title>
        <authorList>
            <person name="Zhang M."/>
        </authorList>
    </citation>
    <scope>NUCLEOTIDE SEQUENCE [LARGE SCALE GENOMIC DNA]</scope>
    <source>
        <strain evidence="2 3">DN04309</strain>
    </source>
</reference>
<dbReference type="RefSeq" id="WP_190302915.1">
    <property type="nucleotide sequence ID" value="NZ_JACOIJ010000044.1"/>
</dbReference>
<feature type="transmembrane region" description="Helical" evidence="1">
    <location>
        <begin position="123"/>
        <end position="142"/>
    </location>
</feature>
<feature type="transmembrane region" description="Helical" evidence="1">
    <location>
        <begin position="85"/>
        <end position="103"/>
    </location>
</feature>
<evidence type="ECO:0000313" key="3">
    <source>
        <dbReference type="Proteomes" id="UP000651271"/>
    </source>
</evidence>
<proteinExistence type="predicted"/>
<dbReference type="Proteomes" id="UP000651271">
    <property type="component" value="Unassembled WGS sequence"/>
</dbReference>
<feature type="transmembrane region" description="Helical" evidence="1">
    <location>
        <begin position="9"/>
        <end position="34"/>
    </location>
</feature>
<dbReference type="EMBL" id="JACOIJ010000044">
    <property type="protein sequence ID" value="MBD1430914.1"/>
    <property type="molecule type" value="Genomic_DNA"/>
</dbReference>